<dbReference type="SMART" id="SM00875">
    <property type="entry name" value="BACK"/>
    <property type="match status" value="1"/>
</dbReference>
<keyword evidence="1" id="KW-0880">Kelch repeat</keyword>
<dbReference type="InterPro" id="IPR011333">
    <property type="entry name" value="SKP1/BTB/POZ_sf"/>
</dbReference>
<dbReference type="Gene3D" id="3.30.710.10">
    <property type="entry name" value="Potassium Channel Kv1.1, Chain A"/>
    <property type="match status" value="1"/>
</dbReference>
<sequence>MGEENWFLVEVQKMRSEGLLMDVTLCAEGKEIPCHRLVLAANSEYFKVMFNGSHSESRKDKIEIGGVSAEALQLLVDYSYTSTIDASKNVNALFQAADMLQFPQVYKKCEECLLKLVSEETCVEMWVLADRVSCTRLAEKAKSWAMKWFDMQYTTKELLQLPFHLLKTYVSDEHLFAEEQQILEAILLWARHDLKEREGHLKELLKCVCFSSIDKDYLKNLMKEDEVFARVPGISYMMRSQTVSVRMVRRVILEKNMLVIGGVTETTTLNDKVYRLRPDSECVNANPLPKKLRESHGMAACAFHDHVIVTGGDKSMWQAWRYKPRQNSWDRLPNLRTGRYDHGMAVLGGQLYVVGGAENDTYYDEYYEDENDDDEDDDDDEWDDVDDDEKWVIPDVEVYDKKSNRWKLTKQLRVAVSNFAIAACRGKLYVFGGETDEEYATNAVQCFDPKNKKWSLDLWLAEAVSCLSACTVGSKIYLVGGPLQQVMCFNPEKETLVSLAHRLVPWDCCSATVCWGEIYITGGRAYDETRPWYNSETLAYVQCYNIASDNMVLCNDLPERLYGHCTVTIKK</sequence>
<dbReference type="Pfam" id="PF00651">
    <property type="entry name" value="BTB"/>
    <property type="match status" value="1"/>
</dbReference>
<dbReference type="Pfam" id="PF07707">
    <property type="entry name" value="BACK"/>
    <property type="match status" value="1"/>
</dbReference>
<reference evidence="5" key="1">
    <citation type="submission" date="2025-08" db="UniProtKB">
        <authorList>
            <consortium name="RefSeq"/>
        </authorList>
    </citation>
    <scope>IDENTIFICATION</scope>
    <source>
        <tissue evidence="5">Gonad</tissue>
    </source>
</reference>
<organism evidence="4 5">
    <name type="scientific">Branchiostoma belcheri</name>
    <name type="common">Amphioxus</name>
    <dbReference type="NCBI Taxonomy" id="7741"/>
    <lineage>
        <taxon>Eukaryota</taxon>
        <taxon>Metazoa</taxon>
        <taxon>Chordata</taxon>
        <taxon>Cephalochordata</taxon>
        <taxon>Leptocardii</taxon>
        <taxon>Amphioxiformes</taxon>
        <taxon>Branchiostomatidae</taxon>
        <taxon>Branchiostoma</taxon>
    </lineage>
</organism>
<gene>
    <name evidence="5" type="primary">LOC109470579</name>
</gene>
<dbReference type="SMART" id="SM00612">
    <property type="entry name" value="Kelch"/>
    <property type="match status" value="3"/>
</dbReference>
<protein>
    <submittedName>
        <fullName evidence="5">Kelch-like protein 24</fullName>
    </submittedName>
</protein>
<evidence type="ECO:0000256" key="2">
    <source>
        <dbReference type="ARBA" id="ARBA00022737"/>
    </source>
</evidence>
<dbReference type="SMART" id="SM00225">
    <property type="entry name" value="BTB"/>
    <property type="match status" value="1"/>
</dbReference>
<dbReference type="RefSeq" id="XP_019625105.1">
    <property type="nucleotide sequence ID" value="XM_019769546.1"/>
</dbReference>
<keyword evidence="4" id="KW-1185">Reference proteome</keyword>
<dbReference type="Proteomes" id="UP000515135">
    <property type="component" value="Unplaced"/>
</dbReference>
<accession>A0A6P4Y7V1</accession>
<dbReference type="InterPro" id="IPR011498">
    <property type="entry name" value="Kelch_2"/>
</dbReference>
<evidence type="ECO:0000259" key="3">
    <source>
        <dbReference type="PROSITE" id="PS50097"/>
    </source>
</evidence>
<dbReference type="GeneID" id="109470579"/>
<dbReference type="InterPro" id="IPR000210">
    <property type="entry name" value="BTB/POZ_dom"/>
</dbReference>
<dbReference type="PIRSF" id="PIRSF037037">
    <property type="entry name" value="Kelch-like_protein_gigaxonin"/>
    <property type="match status" value="1"/>
</dbReference>
<evidence type="ECO:0000313" key="5">
    <source>
        <dbReference type="RefSeq" id="XP_019625105.1"/>
    </source>
</evidence>
<dbReference type="InterPro" id="IPR015915">
    <property type="entry name" value="Kelch-typ_b-propeller"/>
</dbReference>
<evidence type="ECO:0000313" key="4">
    <source>
        <dbReference type="Proteomes" id="UP000515135"/>
    </source>
</evidence>
<dbReference type="PANTHER" id="PTHR24412">
    <property type="entry name" value="KELCH PROTEIN"/>
    <property type="match status" value="1"/>
</dbReference>
<dbReference type="OrthoDB" id="2311693at2759"/>
<name>A0A6P4Y7V1_BRABE</name>
<dbReference type="SUPFAM" id="SSF117281">
    <property type="entry name" value="Kelch motif"/>
    <property type="match status" value="2"/>
</dbReference>
<dbReference type="KEGG" id="bbel:109470579"/>
<dbReference type="SUPFAM" id="SSF54695">
    <property type="entry name" value="POZ domain"/>
    <property type="match status" value="1"/>
</dbReference>
<feature type="domain" description="BTB" evidence="3">
    <location>
        <begin position="21"/>
        <end position="88"/>
    </location>
</feature>
<dbReference type="PANTHER" id="PTHR24412:SF272">
    <property type="entry name" value="KELCH-LIKE PROTEIN DIABLO"/>
    <property type="match status" value="1"/>
</dbReference>
<proteinExistence type="predicted"/>
<dbReference type="Gene3D" id="1.25.40.420">
    <property type="match status" value="1"/>
</dbReference>
<keyword evidence="2" id="KW-0677">Repeat</keyword>
<dbReference type="Pfam" id="PF01344">
    <property type="entry name" value="Kelch_1"/>
    <property type="match status" value="1"/>
</dbReference>
<dbReference type="InterPro" id="IPR006652">
    <property type="entry name" value="Kelch_1"/>
</dbReference>
<dbReference type="Pfam" id="PF07646">
    <property type="entry name" value="Kelch_2"/>
    <property type="match status" value="1"/>
</dbReference>
<evidence type="ECO:0000256" key="1">
    <source>
        <dbReference type="ARBA" id="ARBA00022441"/>
    </source>
</evidence>
<dbReference type="InterPro" id="IPR011705">
    <property type="entry name" value="BACK"/>
</dbReference>
<dbReference type="InterPro" id="IPR017096">
    <property type="entry name" value="BTB-kelch_protein"/>
</dbReference>
<dbReference type="PROSITE" id="PS50097">
    <property type="entry name" value="BTB"/>
    <property type="match status" value="1"/>
</dbReference>
<dbReference type="Gene3D" id="2.120.10.80">
    <property type="entry name" value="Kelch-type beta propeller"/>
    <property type="match status" value="2"/>
</dbReference>
<dbReference type="AlphaFoldDB" id="A0A6P4Y7V1"/>